<dbReference type="RefSeq" id="WP_095582284.1">
    <property type="nucleotide sequence ID" value="NZ_JAJQQQ010000008.1"/>
</dbReference>
<proteinExistence type="predicted"/>
<reference evidence="2 3" key="1">
    <citation type="submission" date="2017-08" db="EMBL/GenBank/DDBJ databases">
        <title>Genome sequence of Streptomyces albireticuli NRRL B-1670.</title>
        <authorList>
            <person name="Graham D.E."/>
            <person name="Mahan K.M."/>
            <person name="Klingeman D.M."/>
            <person name="Hettich R.L."/>
            <person name="Parry R.J."/>
            <person name="Spain J.C."/>
        </authorList>
    </citation>
    <scope>NUCLEOTIDE SEQUENCE [LARGE SCALE GENOMIC DNA]</scope>
    <source>
        <strain evidence="2 3">NRRL B-1670</strain>
    </source>
</reference>
<dbReference type="Proteomes" id="UP000218944">
    <property type="component" value="Unassembled WGS sequence"/>
</dbReference>
<keyword evidence="3" id="KW-1185">Reference proteome</keyword>
<dbReference type="Gene3D" id="3.40.50.1820">
    <property type="entry name" value="alpha/beta hydrolase"/>
    <property type="match status" value="1"/>
</dbReference>
<dbReference type="PANTHER" id="PTHR32015:SF1">
    <property type="entry name" value="LIPASE"/>
    <property type="match status" value="1"/>
</dbReference>
<dbReference type="InterPro" id="IPR006311">
    <property type="entry name" value="TAT_signal"/>
</dbReference>
<organism evidence="2 3">
    <name type="scientific">Streptomyces albireticuli</name>
    <dbReference type="NCBI Taxonomy" id="1940"/>
    <lineage>
        <taxon>Bacteria</taxon>
        <taxon>Bacillati</taxon>
        <taxon>Actinomycetota</taxon>
        <taxon>Actinomycetes</taxon>
        <taxon>Kitasatosporales</taxon>
        <taxon>Streptomycetaceae</taxon>
        <taxon>Streptomyces</taxon>
    </lineage>
</organism>
<feature type="chain" id="PRO_5038728878" evidence="1">
    <location>
        <begin position="31"/>
        <end position="232"/>
    </location>
</feature>
<dbReference type="GO" id="GO:0016042">
    <property type="term" value="P:lipid catabolic process"/>
    <property type="evidence" value="ECO:0007669"/>
    <property type="project" value="InterPro"/>
</dbReference>
<protein>
    <submittedName>
        <fullName evidence="2">Lipase</fullName>
    </submittedName>
</protein>
<accession>A0A2A2D7E7</accession>
<dbReference type="SUPFAM" id="SSF53474">
    <property type="entry name" value="alpha/beta-Hydrolases"/>
    <property type="match status" value="1"/>
</dbReference>
<dbReference type="InterPro" id="IPR029058">
    <property type="entry name" value="AB_hydrolase_fold"/>
</dbReference>
<dbReference type="PROSITE" id="PS51318">
    <property type="entry name" value="TAT"/>
    <property type="match status" value="1"/>
</dbReference>
<dbReference type="GO" id="GO:0016298">
    <property type="term" value="F:lipase activity"/>
    <property type="evidence" value="ECO:0007669"/>
    <property type="project" value="TreeGrafter"/>
</dbReference>
<dbReference type="AlphaFoldDB" id="A0A2A2D7E7"/>
<sequence length="232" mass="24972">MRRIRTRRFLMAGSALCLAAALLGTAPAPAAAVPPPIPVIFVHGRNADPGVWDGMVADFLAAGYPSDRLYAWAYDTAASTNETLSGLFAARVQEILSRTGARRVDVVTHSLGALPTRWYVKFGGGEGEVAHWVSLAGPNHGTDLAYLCALWDQGCKDMTPGSYVLRRLNSGDETPGTTRYATWWSSCDEQIAPVESTRLEGARNTRVPGCPKHNELLNDAGVSREVRAFVGS</sequence>
<comment type="caution">
    <text evidence="2">The sequence shown here is derived from an EMBL/GenBank/DDBJ whole genome shotgun (WGS) entry which is preliminary data.</text>
</comment>
<dbReference type="Pfam" id="PF01674">
    <property type="entry name" value="Lipase_2"/>
    <property type="match status" value="1"/>
</dbReference>
<name>A0A2A2D7E7_9ACTN</name>
<gene>
    <name evidence="2" type="ORF">CK936_19735</name>
</gene>
<dbReference type="PANTHER" id="PTHR32015">
    <property type="entry name" value="FASTING INDUCED LIPASE"/>
    <property type="match status" value="1"/>
</dbReference>
<evidence type="ECO:0000313" key="3">
    <source>
        <dbReference type="Proteomes" id="UP000218944"/>
    </source>
</evidence>
<keyword evidence="1" id="KW-0732">Signal</keyword>
<evidence type="ECO:0000256" key="1">
    <source>
        <dbReference type="SAM" id="SignalP"/>
    </source>
</evidence>
<dbReference type="InterPro" id="IPR002918">
    <property type="entry name" value="Lipase_EstA/Esterase_EstB"/>
</dbReference>
<evidence type="ECO:0000313" key="2">
    <source>
        <dbReference type="EMBL" id="PAU47260.1"/>
    </source>
</evidence>
<dbReference type="EMBL" id="NSJV01000386">
    <property type="protein sequence ID" value="PAU47260.1"/>
    <property type="molecule type" value="Genomic_DNA"/>
</dbReference>
<feature type="signal peptide" evidence="1">
    <location>
        <begin position="1"/>
        <end position="30"/>
    </location>
</feature>